<sequence length="172" mass="19380">MTAFDISTDFTCFLIPPYEECYGTIAHMSLKTKWSLAFGLIMVPRNTVTGRRRKLVVLVCMSNVKACVTKSNNGQTESSAITKKDVSSSHLSSAVVVYALLKGHFSMGSSRLCTQRMDPEVLRWITKHVEDRRMHWKCIKNALRLNEGNLDDIDNTVAALFKGGRNSWEIHP</sequence>
<evidence type="ECO:0000313" key="2">
    <source>
        <dbReference type="Proteomes" id="UP000613177"/>
    </source>
</evidence>
<proteinExistence type="predicted"/>
<dbReference type="Proteomes" id="UP000613177">
    <property type="component" value="Unassembled WGS sequence"/>
</dbReference>
<keyword evidence="2" id="KW-1185">Reference proteome</keyword>
<comment type="caution">
    <text evidence="1">The sequence shown here is derived from an EMBL/GenBank/DDBJ whole genome shotgun (WGS) entry which is preliminary data.</text>
</comment>
<name>A0A8H7SQU7_9FUNG</name>
<gene>
    <name evidence="1" type="ORF">INT48_001321</name>
</gene>
<protein>
    <submittedName>
        <fullName evidence="1">Uncharacterized protein</fullName>
    </submittedName>
</protein>
<evidence type="ECO:0000313" key="1">
    <source>
        <dbReference type="EMBL" id="KAG2232632.1"/>
    </source>
</evidence>
<accession>A0A8H7SQU7</accession>
<reference evidence="1" key="1">
    <citation type="submission" date="2021-01" db="EMBL/GenBank/DDBJ databases">
        <title>Metabolic potential, ecology and presence of endohyphal bacteria is reflected in genomic diversity of Mucoromycotina.</title>
        <authorList>
            <person name="Muszewska A."/>
            <person name="Okrasinska A."/>
            <person name="Steczkiewicz K."/>
            <person name="Drgas O."/>
            <person name="Orlowska M."/>
            <person name="Perlinska-Lenart U."/>
            <person name="Aleksandrzak-Piekarczyk T."/>
            <person name="Szatraj K."/>
            <person name="Zielenkiewicz U."/>
            <person name="Pilsyk S."/>
            <person name="Malc E."/>
            <person name="Mieczkowski P."/>
            <person name="Kruszewska J.S."/>
            <person name="Biernat P."/>
            <person name="Pawlowska J."/>
        </authorList>
    </citation>
    <scope>NUCLEOTIDE SEQUENCE</scope>
    <source>
        <strain evidence="1">WA0000018081</strain>
    </source>
</reference>
<organism evidence="1 2">
    <name type="scientific">Thamnidium elegans</name>
    <dbReference type="NCBI Taxonomy" id="101142"/>
    <lineage>
        <taxon>Eukaryota</taxon>
        <taxon>Fungi</taxon>
        <taxon>Fungi incertae sedis</taxon>
        <taxon>Mucoromycota</taxon>
        <taxon>Mucoromycotina</taxon>
        <taxon>Mucoromycetes</taxon>
        <taxon>Mucorales</taxon>
        <taxon>Mucorineae</taxon>
        <taxon>Mucoraceae</taxon>
        <taxon>Thamnidium</taxon>
    </lineage>
</organism>
<dbReference type="EMBL" id="JAEPRE010000105">
    <property type="protein sequence ID" value="KAG2232632.1"/>
    <property type="molecule type" value="Genomic_DNA"/>
</dbReference>
<dbReference type="AlphaFoldDB" id="A0A8H7SQU7"/>